<evidence type="ECO:0000256" key="7">
    <source>
        <dbReference type="ARBA" id="ARBA00023242"/>
    </source>
</evidence>
<dbReference type="GO" id="GO:0004518">
    <property type="term" value="F:nuclease activity"/>
    <property type="evidence" value="ECO:0007669"/>
    <property type="project" value="UniProtKB-KW"/>
</dbReference>
<dbReference type="GO" id="GO:0005634">
    <property type="term" value="C:nucleus"/>
    <property type="evidence" value="ECO:0007669"/>
    <property type="project" value="UniProtKB-SubCell"/>
</dbReference>
<dbReference type="EnsemblMetazoa" id="XM_003390130.1">
    <property type="protein sequence ID" value="XP_003390178.1"/>
    <property type="gene ID" value="LOC100633099"/>
</dbReference>
<dbReference type="InterPro" id="IPR027806">
    <property type="entry name" value="HARBI1_dom"/>
</dbReference>
<evidence type="ECO:0000256" key="4">
    <source>
        <dbReference type="ARBA" id="ARBA00022722"/>
    </source>
</evidence>
<dbReference type="PANTHER" id="PTHR22930">
    <property type="match status" value="1"/>
</dbReference>
<keyword evidence="6" id="KW-0378">Hydrolase</keyword>
<comment type="cofactor">
    <cofactor evidence="1">
        <name>a divalent metal cation</name>
        <dbReference type="ChEBI" id="CHEBI:60240"/>
    </cofactor>
</comment>
<dbReference type="AlphaFoldDB" id="A0AAN0IIM8"/>
<organism evidence="9 10">
    <name type="scientific">Amphimedon queenslandica</name>
    <name type="common">Sponge</name>
    <dbReference type="NCBI Taxonomy" id="400682"/>
    <lineage>
        <taxon>Eukaryota</taxon>
        <taxon>Metazoa</taxon>
        <taxon>Porifera</taxon>
        <taxon>Demospongiae</taxon>
        <taxon>Heteroscleromorpha</taxon>
        <taxon>Haplosclerida</taxon>
        <taxon>Niphatidae</taxon>
        <taxon>Amphimedon</taxon>
    </lineage>
</organism>
<dbReference type="GeneID" id="100633099"/>
<keyword evidence="5" id="KW-0479">Metal-binding</keyword>
<evidence type="ECO:0000259" key="8">
    <source>
        <dbReference type="Pfam" id="PF13359"/>
    </source>
</evidence>
<dbReference type="RefSeq" id="XP_003390178.1">
    <property type="nucleotide sequence ID" value="XM_003390130.1"/>
</dbReference>
<evidence type="ECO:0000313" key="9">
    <source>
        <dbReference type="EnsemblMetazoa" id="XP_003390178.1"/>
    </source>
</evidence>
<evidence type="ECO:0000256" key="2">
    <source>
        <dbReference type="ARBA" id="ARBA00004123"/>
    </source>
</evidence>
<reference evidence="10" key="1">
    <citation type="journal article" date="2010" name="Nature">
        <title>The Amphimedon queenslandica genome and the evolution of animal complexity.</title>
        <authorList>
            <person name="Srivastava M."/>
            <person name="Simakov O."/>
            <person name="Chapman J."/>
            <person name="Fahey B."/>
            <person name="Gauthier M.E."/>
            <person name="Mitros T."/>
            <person name="Richards G.S."/>
            <person name="Conaco C."/>
            <person name="Dacre M."/>
            <person name="Hellsten U."/>
            <person name="Larroux C."/>
            <person name="Putnam N.H."/>
            <person name="Stanke M."/>
            <person name="Adamska M."/>
            <person name="Darling A."/>
            <person name="Degnan S.M."/>
            <person name="Oakley T.H."/>
            <person name="Plachetzki D.C."/>
            <person name="Zhai Y."/>
            <person name="Adamski M."/>
            <person name="Calcino A."/>
            <person name="Cummins S.F."/>
            <person name="Goodstein D.M."/>
            <person name="Harris C."/>
            <person name="Jackson D.J."/>
            <person name="Leys S.P."/>
            <person name="Shu S."/>
            <person name="Woodcroft B.J."/>
            <person name="Vervoort M."/>
            <person name="Kosik K.S."/>
            <person name="Manning G."/>
            <person name="Degnan B.M."/>
            <person name="Rokhsar D.S."/>
        </authorList>
    </citation>
    <scope>NUCLEOTIDE SEQUENCE [LARGE SCALE GENOMIC DNA]</scope>
</reference>
<evidence type="ECO:0000256" key="1">
    <source>
        <dbReference type="ARBA" id="ARBA00001968"/>
    </source>
</evidence>
<name>A0AAN0IIM8_AMPQE</name>
<evidence type="ECO:0000256" key="5">
    <source>
        <dbReference type="ARBA" id="ARBA00022723"/>
    </source>
</evidence>
<protein>
    <recommendedName>
        <fullName evidence="8">DDE Tnp4 domain-containing protein</fullName>
    </recommendedName>
</protein>
<evidence type="ECO:0000256" key="6">
    <source>
        <dbReference type="ARBA" id="ARBA00022801"/>
    </source>
</evidence>
<accession>A0AAN0IIM8</accession>
<keyword evidence="4" id="KW-0540">Nuclease</keyword>
<feature type="domain" description="DDE Tnp4" evidence="8">
    <location>
        <begin position="110"/>
        <end position="255"/>
    </location>
</feature>
<dbReference type="Proteomes" id="UP000007879">
    <property type="component" value="Unassembled WGS sequence"/>
</dbReference>
<comment type="similarity">
    <text evidence="3">Belongs to the HARBI1 family.</text>
</comment>
<keyword evidence="7" id="KW-0539">Nucleus</keyword>
<dbReference type="GO" id="GO:0046872">
    <property type="term" value="F:metal ion binding"/>
    <property type="evidence" value="ECO:0007669"/>
    <property type="project" value="UniProtKB-KW"/>
</dbReference>
<proteinExistence type="inferred from homology"/>
<dbReference type="PANTHER" id="PTHR22930:SF269">
    <property type="entry name" value="NUCLEASE HARBI1-LIKE PROTEIN"/>
    <property type="match status" value="1"/>
</dbReference>
<evidence type="ECO:0000256" key="3">
    <source>
        <dbReference type="ARBA" id="ARBA00006958"/>
    </source>
</evidence>
<comment type="subcellular location">
    <subcellularLocation>
        <location evidence="2">Nucleus</location>
    </subcellularLocation>
</comment>
<sequence>MSSSRFDNLLRRVKPFIVRKTTQLREPVSAEERLSVTLRYLVTGDSMQTISFSYRLGHSTVSYIIEETCQALWRALSVEFLQPPKSSDEWKKISEGFADIWNFPHCIGAMDGKHILMQAPPNVASQYFNYKGTHSIVLMAVCYYNYCFLLLDIGDYGKKIDGGIFNVISGQSAKLPYFFIGDSAFPLMNSMLKPYPGTYLPENKHISNYRLLRARRVIENAFGILASKFCIFRRPVVAKAHKVTLITQAACALQNFLTISEMHCPTSGRFYCPVGYIDREDPQGNVIPGDWMGHCNTLQSVRHVGSNLYSKSAAEVRDSFMNYFNLRPGSVP</sequence>
<reference evidence="9" key="2">
    <citation type="submission" date="2024-06" db="UniProtKB">
        <authorList>
            <consortium name="EnsemblMetazoa"/>
        </authorList>
    </citation>
    <scope>IDENTIFICATION</scope>
</reference>
<dbReference type="InterPro" id="IPR045249">
    <property type="entry name" value="HARBI1-like"/>
</dbReference>
<dbReference type="Pfam" id="PF13359">
    <property type="entry name" value="DDE_Tnp_4"/>
    <property type="match status" value="1"/>
</dbReference>
<dbReference type="GO" id="GO:0016787">
    <property type="term" value="F:hydrolase activity"/>
    <property type="evidence" value="ECO:0007669"/>
    <property type="project" value="UniProtKB-KW"/>
</dbReference>
<dbReference type="KEGG" id="aqu:100633099"/>
<evidence type="ECO:0000313" key="10">
    <source>
        <dbReference type="Proteomes" id="UP000007879"/>
    </source>
</evidence>
<keyword evidence="10" id="KW-1185">Reference proteome</keyword>